<accession>A0A844YFT7</accession>
<dbReference type="InterPro" id="IPR003594">
    <property type="entry name" value="HATPase_dom"/>
</dbReference>
<dbReference type="PANTHER" id="PTHR34220">
    <property type="entry name" value="SENSOR HISTIDINE KINASE YPDA"/>
    <property type="match status" value="1"/>
</dbReference>
<dbReference type="InterPro" id="IPR010559">
    <property type="entry name" value="Sig_transdc_His_kin_internal"/>
</dbReference>
<name>A0A844YFT7_9SPHN</name>
<keyword evidence="5" id="KW-1185">Reference proteome</keyword>
<feature type="transmembrane region" description="Helical" evidence="1">
    <location>
        <begin position="49"/>
        <end position="70"/>
    </location>
</feature>
<dbReference type="GO" id="GO:0000155">
    <property type="term" value="F:phosphorelay sensor kinase activity"/>
    <property type="evidence" value="ECO:0007669"/>
    <property type="project" value="InterPro"/>
</dbReference>
<comment type="caution">
    <text evidence="4">The sequence shown here is derived from an EMBL/GenBank/DDBJ whole genome shotgun (WGS) entry which is preliminary data.</text>
</comment>
<dbReference type="SUPFAM" id="SSF55874">
    <property type="entry name" value="ATPase domain of HSP90 chaperone/DNA topoisomerase II/histidine kinase"/>
    <property type="match status" value="1"/>
</dbReference>
<dbReference type="EMBL" id="WTYN01000001">
    <property type="protein sequence ID" value="MXO63021.1"/>
    <property type="molecule type" value="Genomic_DNA"/>
</dbReference>
<protein>
    <submittedName>
        <fullName evidence="4">Sensor histidine kinase</fullName>
    </submittedName>
</protein>
<organism evidence="4 5">
    <name type="scientific">Qipengyuania oceanensis</name>
    <dbReference type="NCBI Taxonomy" id="1463597"/>
    <lineage>
        <taxon>Bacteria</taxon>
        <taxon>Pseudomonadati</taxon>
        <taxon>Pseudomonadota</taxon>
        <taxon>Alphaproteobacteria</taxon>
        <taxon>Sphingomonadales</taxon>
        <taxon>Erythrobacteraceae</taxon>
        <taxon>Qipengyuania</taxon>
    </lineage>
</organism>
<dbReference type="InterPro" id="IPR050640">
    <property type="entry name" value="Bact_2-comp_sensor_kinase"/>
</dbReference>
<dbReference type="PANTHER" id="PTHR34220:SF7">
    <property type="entry name" value="SENSOR HISTIDINE KINASE YPDA"/>
    <property type="match status" value="1"/>
</dbReference>
<evidence type="ECO:0000259" key="2">
    <source>
        <dbReference type="Pfam" id="PF02518"/>
    </source>
</evidence>
<dbReference type="Pfam" id="PF06580">
    <property type="entry name" value="His_kinase"/>
    <property type="match status" value="1"/>
</dbReference>
<dbReference type="InterPro" id="IPR036890">
    <property type="entry name" value="HATPase_C_sf"/>
</dbReference>
<keyword evidence="1" id="KW-0472">Membrane</keyword>
<keyword evidence="4" id="KW-0418">Kinase</keyword>
<feature type="domain" description="Histidine kinase/HSP90-like ATPase" evidence="2">
    <location>
        <begin position="310"/>
        <end position="400"/>
    </location>
</feature>
<dbReference type="GO" id="GO:0016020">
    <property type="term" value="C:membrane"/>
    <property type="evidence" value="ECO:0007669"/>
    <property type="project" value="InterPro"/>
</dbReference>
<dbReference type="Pfam" id="PF02518">
    <property type="entry name" value="HATPase_c"/>
    <property type="match status" value="1"/>
</dbReference>
<evidence type="ECO:0000256" key="1">
    <source>
        <dbReference type="SAM" id="Phobius"/>
    </source>
</evidence>
<dbReference type="Proteomes" id="UP000445582">
    <property type="component" value="Unassembled WGS sequence"/>
</dbReference>
<feature type="transmembrane region" description="Helical" evidence="1">
    <location>
        <begin position="12"/>
        <end position="29"/>
    </location>
</feature>
<dbReference type="Gene3D" id="3.30.565.10">
    <property type="entry name" value="Histidine kinase-like ATPase, C-terminal domain"/>
    <property type="match status" value="1"/>
</dbReference>
<gene>
    <name evidence="4" type="ORF">GRI48_08365</name>
</gene>
<reference evidence="4 5" key="1">
    <citation type="submission" date="2019-12" db="EMBL/GenBank/DDBJ databases">
        <title>Genomic-based taxomic classification of the family Erythrobacteraceae.</title>
        <authorList>
            <person name="Xu L."/>
        </authorList>
    </citation>
    <scope>NUCLEOTIDE SEQUENCE [LARGE SCALE GENOMIC DNA]</scope>
    <source>
        <strain evidence="4 5">MCCC 1A09965</strain>
    </source>
</reference>
<proteinExistence type="predicted"/>
<keyword evidence="4" id="KW-0808">Transferase</keyword>
<dbReference type="AlphaFoldDB" id="A0A844YFT7"/>
<sequence>MIVSDETSERDGVGFRIVFGSMVGLWATYFLLATLRGLLTGLDLTSEILLIRLAVTGFGIVVTLGLWLVLRAMWASPLWQKVAAILIVSMPGALLTAHFNVQAFAPINKRFIEAEIDKTFSGSDAGDMLDETVSDDETSRLRELERKTREDLQKIDSPDTLEYWRYVSDVALGRYFLLLSWGALYLALLAGAKAREAERKSATFRQAAREAELRSLRYQVNPHFLFNTLNSLSALILTGKNERAEAMVDSIANFYRQSLTSEPTADVTLDEEFALQRHYLDIEAFRFPDRLRVAISLPDDLAAVLVPGMILQPLVENSVKYAVAQSTRPVTIAISAREEYGRVVLSVEDDGPAGADAQPSGHGIGLSNVRQRIEARFGRDASIASGPTGSGYATHIRIPLMKASHG</sequence>
<evidence type="ECO:0000313" key="4">
    <source>
        <dbReference type="EMBL" id="MXO63021.1"/>
    </source>
</evidence>
<dbReference type="OrthoDB" id="2514702at2"/>
<evidence type="ECO:0000313" key="5">
    <source>
        <dbReference type="Proteomes" id="UP000445582"/>
    </source>
</evidence>
<feature type="transmembrane region" description="Helical" evidence="1">
    <location>
        <begin position="172"/>
        <end position="192"/>
    </location>
</feature>
<dbReference type="RefSeq" id="WP_160673955.1">
    <property type="nucleotide sequence ID" value="NZ_WTYN01000001.1"/>
</dbReference>
<feature type="transmembrane region" description="Helical" evidence="1">
    <location>
        <begin position="82"/>
        <end position="101"/>
    </location>
</feature>
<evidence type="ECO:0000259" key="3">
    <source>
        <dbReference type="Pfam" id="PF06580"/>
    </source>
</evidence>
<keyword evidence="1" id="KW-0812">Transmembrane</keyword>
<keyword evidence="1" id="KW-1133">Transmembrane helix</keyword>
<feature type="domain" description="Signal transduction histidine kinase internal region" evidence="3">
    <location>
        <begin position="211"/>
        <end position="291"/>
    </location>
</feature>